<dbReference type="InterPro" id="IPR007325">
    <property type="entry name" value="KFase/CYL"/>
</dbReference>
<dbReference type="Gene3D" id="3.50.30.50">
    <property type="entry name" value="Putative cyclase"/>
    <property type="match status" value="1"/>
</dbReference>
<keyword evidence="2" id="KW-1185">Reference proteome</keyword>
<dbReference type="EMBL" id="FMKA01000003">
    <property type="protein sequence ID" value="SCP95996.1"/>
    <property type="molecule type" value="Genomic_DNA"/>
</dbReference>
<dbReference type="OrthoDB" id="9796085at2"/>
<proteinExistence type="predicted"/>
<evidence type="ECO:0000313" key="2">
    <source>
        <dbReference type="Proteomes" id="UP000199315"/>
    </source>
</evidence>
<dbReference type="STRING" id="1619234.SAMN05421730_100397"/>
<reference evidence="1 2" key="1">
    <citation type="submission" date="2016-09" db="EMBL/GenBank/DDBJ databases">
        <authorList>
            <person name="Capua I."/>
            <person name="De Benedictis P."/>
            <person name="Joannis T."/>
            <person name="Lombin L.H."/>
            <person name="Cattoli G."/>
        </authorList>
    </citation>
    <scope>NUCLEOTIDE SEQUENCE [LARGE SCALE GENOMIC DNA]</scope>
    <source>
        <strain evidence="1 2">GluBS11</strain>
    </source>
</reference>
<dbReference type="Proteomes" id="UP000199315">
    <property type="component" value="Unassembled WGS sequence"/>
</dbReference>
<evidence type="ECO:0000313" key="1">
    <source>
        <dbReference type="EMBL" id="SCP95996.1"/>
    </source>
</evidence>
<organism evidence="1 2">
    <name type="scientific">Anaerobium acetethylicum</name>
    <dbReference type="NCBI Taxonomy" id="1619234"/>
    <lineage>
        <taxon>Bacteria</taxon>
        <taxon>Bacillati</taxon>
        <taxon>Bacillota</taxon>
        <taxon>Clostridia</taxon>
        <taxon>Lachnospirales</taxon>
        <taxon>Lachnospiraceae</taxon>
        <taxon>Anaerobium</taxon>
    </lineage>
</organism>
<protein>
    <submittedName>
        <fullName evidence="1">Arylformamidase</fullName>
    </submittedName>
</protein>
<sequence>MKIYDLSKGLLSTKAYPGDPEPEVEKVCKIENGDGCNLSRLSMGSHNGTHMDAPSHFYEKGRTVDRIDLEKCIGICRVVSVNGQFDEKEAVTAIRPGDRRLLIKGDVMIMPGGAKELCRQGIVLLGVEGMTVGNGETQAEIHFELLGSEVVILENLDLQEVPDGEYFLAALPLKIEGCDGSPCRPVLISGNPFSEEGQ</sequence>
<dbReference type="InterPro" id="IPR037175">
    <property type="entry name" value="KFase_sf"/>
</dbReference>
<dbReference type="RefSeq" id="WP_091230797.1">
    <property type="nucleotide sequence ID" value="NZ_FMKA01000003.1"/>
</dbReference>
<dbReference type="GO" id="GO:0019441">
    <property type="term" value="P:L-tryptophan catabolic process to kynurenine"/>
    <property type="evidence" value="ECO:0007669"/>
    <property type="project" value="InterPro"/>
</dbReference>
<name>A0A1D3TQU5_9FIRM</name>
<dbReference type="GO" id="GO:0004061">
    <property type="term" value="F:arylformamidase activity"/>
    <property type="evidence" value="ECO:0007669"/>
    <property type="project" value="InterPro"/>
</dbReference>
<dbReference type="PANTHER" id="PTHR31118">
    <property type="entry name" value="CYCLASE-LIKE PROTEIN 2"/>
    <property type="match status" value="1"/>
</dbReference>
<dbReference type="AlphaFoldDB" id="A0A1D3TQU5"/>
<dbReference type="PANTHER" id="PTHR31118:SF32">
    <property type="entry name" value="KYNURENINE FORMAMIDASE"/>
    <property type="match status" value="1"/>
</dbReference>
<gene>
    <name evidence="1" type="ORF">SAMN05421730_100397</name>
</gene>
<dbReference type="Pfam" id="PF04199">
    <property type="entry name" value="Cyclase"/>
    <property type="match status" value="1"/>
</dbReference>
<dbReference type="SUPFAM" id="SSF102198">
    <property type="entry name" value="Putative cyclase"/>
    <property type="match status" value="1"/>
</dbReference>
<accession>A0A1D3TQU5</accession>